<keyword evidence="2" id="KW-0805">Transcription regulation</keyword>
<dbReference type="Proteomes" id="UP000054653">
    <property type="component" value="Unassembled WGS sequence"/>
</dbReference>
<dbReference type="GO" id="GO:0046983">
    <property type="term" value="F:protein dimerization activity"/>
    <property type="evidence" value="ECO:0007669"/>
    <property type="project" value="InterPro"/>
</dbReference>
<dbReference type="InterPro" id="IPR036638">
    <property type="entry name" value="HLH_DNA-bd_sf"/>
</dbReference>
<keyword evidence="6" id="KW-1133">Transmembrane helix</keyword>
<dbReference type="PANTHER" id="PTHR10985">
    <property type="entry name" value="BASIC HELIX-LOOP-HELIX TRANSCRIPTION FACTOR, HES-RELATED"/>
    <property type="match status" value="1"/>
</dbReference>
<evidence type="ECO:0000259" key="7">
    <source>
        <dbReference type="PROSITE" id="PS50888"/>
    </source>
</evidence>
<evidence type="ECO:0000256" key="4">
    <source>
        <dbReference type="ARBA" id="ARBA00023242"/>
    </source>
</evidence>
<comment type="subcellular location">
    <subcellularLocation>
        <location evidence="1">Nucleus</location>
    </subcellularLocation>
</comment>
<dbReference type="InterPro" id="IPR010558">
    <property type="entry name" value="Ly-6-related"/>
</dbReference>
<evidence type="ECO:0000313" key="8">
    <source>
        <dbReference type="EMBL" id="KRY53593.1"/>
    </source>
</evidence>
<reference evidence="8 9" key="1">
    <citation type="submission" date="2015-01" db="EMBL/GenBank/DDBJ databases">
        <title>Evolution of Trichinella species and genotypes.</title>
        <authorList>
            <person name="Korhonen P.K."/>
            <person name="Edoardo P."/>
            <person name="Giuseppe L.R."/>
            <person name="Gasser R.B."/>
        </authorList>
    </citation>
    <scope>NUCLEOTIDE SEQUENCE [LARGE SCALE GENOMIC DNA]</scope>
    <source>
        <strain evidence="8">ISS120</strain>
    </source>
</reference>
<dbReference type="EMBL" id="JYDI01000083">
    <property type="protein sequence ID" value="KRY53593.1"/>
    <property type="molecule type" value="Genomic_DNA"/>
</dbReference>
<dbReference type="InterPro" id="IPR011598">
    <property type="entry name" value="bHLH_dom"/>
</dbReference>
<dbReference type="AlphaFoldDB" id="A0A0V1CWG2"/>
<keyword evidence="3" id="KW-0804">Transcription</keyword>
<gene>
    <name evidence="8" type="primary">Crk</name>
    <name evidence="8" type="ORF">T03_12879</name>
</gene>
<feature type="domain" description="BHLH" evidence="7">
    <location>
        <begin position="534"/>
        <end position="591"/>
    </location>
</feature>
<keyword evidence="9" id="KW-1185">Reference proteome</keyword>
<name>A0A0V1CWG2_TRIBR</name>
<sequence length="763" mass="85687">MLPRKWMVVFKLENLTATVDHNLSNYLAVTCKEYPDKVESLNSIFGKSILICNTFGNTQTVVCIHFRFLDPEINFGANLRVSCGWSTTAAGVTREPPLPIPSSMENKQPANFVQLELLLWLLLLLANLSFVVVVFVVVVVYEIFCLCSLASTMALVFQLTMFSLFSMAKSTPKTVTARRIFYETTPFEDKSAQYATQCYSCMSTLYENLWYESGISLLYKKPESFTSYCDQDRFDSRKVLAKPCSDHCIIIENENVIFGNIRRTYMRGCLSDIINYNMTTISYLNHRHKCLTIPMRYLFMVCRISLCEYVPASPVIATVLLLFLFILPTKYSSSSLCSISQFSYSISGHQFEYASTIPISIYGGKIFPNVPAATTNVHIESIDCSNNKRIVGVVVIDDKSGKLTCCTTNSGLFIEYEIKINNFNRSRASRVPVNKRSELCVARPVSTWRHVSIGLLVKTYCDQFQFLAFFWPQHTKSSSSSSSPTTAILIIYCFQVILFHIQTIMTRDTGNTTSNSTSHRTQQTHRKTSDNNNMKKANKPLMEKRRRARINRSLDELKSMLICSTKPSIPGHSKWEKADILEMTVQQMRTLRTQTNNPSRDDPIAYGQFISGYTHCIRHNGTFAPETCRDLIENLMADLRHLTNEAGQAKVQESSSSSSGADSVSSLELASCNDDNETCTSQSSPSPPVASLLGVAHDSPSCLFAVKTNPDCLLTAAAFPLIHTSFATCSPMTQSESSAFASFRSIRHNECKSVTKNASYWRP</sequence>
<evidence type="ECO:0000256" key="5">
    <source>
        <dbReference type="SAM" id="MobiDB-lite"/>
    </source>
</evidence>
<keyword evidence="4" id="KW-0539">Nucleus</keyword>
<evidence type="ECO:0000256" key="1">
    <source>
        <dbReference type="ARBA" id="ARBA00004123"/>
    </source>
</evidence>
<dbReference type="PROSITE" id="PS50888">
    <property type="entry name" value="BHLH"/>
    <property type="match status" value="1"/>
</dbReference>
<dbReference type="OrthoDB" id="6085656at2759"/>
<dbReference type="SMART" id="SM00353">
    <property type="entry name" value="HLH"/>
    <property type="match status" value="1"/>
</dbReference>
<dbReference type="Pfam" id="PF00010">
    <property type="entry name" value="HLH"/>
    <property type="match status" value="1"/>
</dbReference>
<feature type="transmembrane region" description="Helical" evidence="6">
    <location>
        <begin position="306"/>
        <end position="327"/>
    </location>
</feature>
<feature type="transmembrane region" description="Helical" evidence="6">
    <location>
        <begin position="149"/>
        <end position="168"/>
    </location>
</feature>
<dbReference type="InterPro" id="IPR050370">
    <property type="entry name" value="HES_HEY"/>
</dbReference>
<feature type="region of interest" description="Disordered" evidence="5">
    <location>
        <begin position="509"/>
        <end position="537"/>
    </location>
</feature>
<dbReference type="Gene3D" id="4.10.280.10">
    <property type="entry name" value="Helix-loop-helix DNA-binding domain"/>
    <property type="match status" value="1"/>
</dbReference>
<organism evidence="8 9">
    <name type="scientific">Trichinella britovi</name>
    <name type="common">Parasitic roundworm</name>
    <dbReference type="NCBI Taxonomy" id="45882"/>
    <lineage>
        <taxon>Eukaryota</taxon>
        <taxon>Metazoa</taxon>
        <taxon>Ecdysozoa</taxon>
        <taxon>Nematoda</taxon>
        <taxon>Enoplea</taxon>
        <taxon>Dorylaimia</taxon>
        <taxon>Trichinellida</taxon>
        <taxon>Trichinellidae</taxon>
        <taxon>Trichinella</taxon>
    </lineage>
</organism>
<keyword evidence="6" id="KW-0472">Membrane</keyword>
<feature type="non-terminal residue" evidence="8">
    <location>
        <position position="763"/>
    </location>
</feature>
<protein>
    <submittedName>
        <fullName evidence="8">Transcription factor HES-4</fullName>
    </submittedName>
</protein>
<dbReference type="SUPFAM" id="SSF47459">
    <property type="entry name" value="HLH, helix-loop-helix DNA-binding domain"/>
    <property type="match status" value="1"/>
</dbReference>
<evidence type="ECO:0000256" key="6">
    <source>
        <dbReference type="SAM" id="Phobius"/>
    </source>
</evidence>
<accession>A0A0V1CWG2</accession>
<keyword evidence="6" id="KW-0812">Transmembrane</keyword>
<evidence type="ECO:0000313" key="9">
    <source>
        <dbReference type="Proteomes" id="UP000054653"/>
    </source>
</evidence>
<evidence type="ECO:0000256" key="2">
    <source>
        <dbReference type="ARBA" id="ARBA00023015"/>
    </source>
</evidence>
<evidence type="ECO:0000256" key="3">
    <source>
        <dbReference type="ARBA" id="ARBA00023163"/>
    </source>
</evidence>
<feature type="transmembrane region" description="Helical" evidence="6">
    <location>
        <begin position="117"/>
        <end position="143"/>
    </location>
</feature>
<dbReference type="GO" id="GO:0005634">
    <property type="term" value="C:nucleus"/>
    <property type="evidence" value="ECO:0007669"/>
    <property type="project" value="UniProtKB-SubCell"/>
</dbReference>
<feature type="compositionally biased region" description="Polar residues" evidence="5">
    <location>
        <begin position="509"/>
        <end position="521"/>
    </location>
</feature>
<dbReference type="Pfam" id="PF06579">
    <property type="entry name" value="Ly-6_related"/>
    <property type="match status" value="1"/>
</dbReference>
<comment type="caution">
    <text evidence="8">The sequence shown here is derived from an EMBL/GenBank/DDBJ whole genome shotgun (WGS) entry which is preliminary data.</text>
</comment>
<dbReference type="CDD" id="cd11410">
    <property type="entry name" value="bHLH_O_HES"/>
    <property type="match status" value="1"/>
</dbReference>
<proteinExistence type="predicted"/>
<dbReference type="STRING" id="45882.A0A0V1CWG2"/>